<evidence type="ECO:0000313" key="2">
    <source>
        <dbReference type="EnsemblMetazoa" id="XP_012054264.1"/>
    </source>
</evidence>
<feature type="region of interest" description="Disordered" evidence="1">
    <location>
        <begin position="507"/>
        <end position="531"/>
    </location>
</feature>
<dbReference type="InParanoid" id="A0A158N9Q6"/>
<proteinExistence type="predicted"/>
<keyword evidence="3" id="KW-1185">Reference proteome</keyword>
<accession>A0A158N9Q6</accession>
<reference evidence="2" key="2">
    <citation type="submission" date="2016-04" db="UniProtKB">
        <authorList>
            <consortium name="EnsemblMetazoa"/>
        </authorList>
    </citation>
    <scope>IDENTIFICATION</scope>
</reference>
<dbReference type="Proteomes" id="UP000005205">
    <property type="component" value="Unassembled WGS sequence"/>
</dbReference>
<protein>
    <submittedName>
        <fullName evidence="2">Uncharacterized protein</fullName>
    </submittedName>
</protein>
<dbReference type="EnsemblMetazoa" id="XM_012198874.1">
    <property type="protein sequence ID" value="XP_012054264.1"/>
    <property type="gene ID" value="LOC105617308"/>
</dbReference>
<dbReference type="KEGG" id="acep:105617308"/>
<reference evidence="3" key="1">
    <citation type="journal article" date="2011" name="PLoS Genet.">
        <title>The genome sequence of the leaf-cutter ant Atta cephalotes reveals insights into its obligate symbiotic lifestyle.</title>
        <authorList>
            <person name="Suen G."/>
            <person name="Teiling C."/>
            <person name="Li L."/>
            <person name="Holt C."/>
            <person name="Abouheif E."/>
            <person name="Bornberg-Bauer E."/>
            <person name="Bouffard P."/>
            <person name="Caldera E.J."/>
            <person name="Cash E."/>
            <person name="Cavanaugh A."/>
            <person name="Denas O."/>
            <person name="Elhaik E."/>
            <person name="Fave M.J."/>
            <person name="Gadau J."/>
            <person name="Gibson J.D."/>
            <person name="Graur D."/>
            <person name="Grubbs K.J."/>
            <person name="Hagen D.E."/>
            <person name="Harkins T.T."/>
            <person name="Helmkampf M."/>
            <person name="Hu H."/>
            <person name="Johnson B.R."/>
            <person name="Kim J."/>
            <person name="Marsh S.E."/>
            <person name="Moeller J.A."/>
            <person name="Munoz-Torres M.C."/>
            <person name="Murphy M.C."/>
            <person name="Naughton M.C."/>
            <person name="Nigam S."/>
            <person name="Overson R."/>
            <person name="Rajakumar R."/>
            <person name="Reese J.T."/>
            <person name="Scott J.J."/>
            <person name="Smith C.R."/>
            <person name="Tao S."/>
            <person name="Tsutsui N.D."/>
            <person name="Viljakainen L."/>
            <person name="Wissler L."/>
            <person name="Yandell M.D."/>
            <person name="Zimmer F."/>
            <person name="Taylor J."/>
            <person name="Slater S.C."/>
            <person name="Clifton S.W."/>
            <person name="Warren W.C."/>
            <person name="Elsik C.G."/>
            <person name="Smith C.D."/>
            <person name="Weinstock G.M."/>
            <person name="Gerardo N.M."/>
            <person name="Currie C.R."/>
        </authorList>
    </citation>
    <scope>NUCLEOTIDE SEQUENCE [LARGE SCALE GENOMIC DNA]</scope>
</reference>
<dbReference type="AlphaFoldDB" id="A0A158N9Q6"/>
<evidence type="ECO:0000256" key="1">
    <source>
        <dbReference type="SAM" id="MobiDB-lite"/>
    </source>
</evidence>
<dbReference type="STRING" id="12957.A0A158N9Q6"/>
<evidence type="ECO:0000313" key="3">
    <source>
        <dbReference type="Proteomes" id="UP000005205"/>
    </source>
</evidence>
<dbReference type="OrthoDB" id="7700298at2759"/>
<gene>
    <name evidence="2" type="primary">105617308</name>
</gene>
<dbReference type="EMBL" id="ADTU01009738">
    <property type="status" value="NOT_ANNOTATED_CDS"/>
    <property type="molecule type" value="Genomic_DNA"/>
</dbReference>
<organism evidence="2 3">
    <name type="scientific">Atta cephalotes</name>
    <name type="common">Leafcutter ant</name>
    <dbReference type="NCBI Taxonomy" id="12957"/>
    <lineage>
        <taxon>Eukaryota</taxon>
        <taxon>Metazoa</taxon>
        <taxon>Ecdysozoa</taxon>
        <taxon>Arthropoda</taxon>
        <taxon>Hexapoda</taxon>
        <taxon>Insecta</taxon>
        <taxon>Pterygota</taxon>
        <taxon>Neoptera</taxon>
        <taxon>Endopterygota</taxon>
        <taxon>Hymenoptera</taxon>
        <taxon>Apocrita</taxon>
        <taxon>Aculeata</taxon>
        <taxon>Formicoidea</taxon>
        <taxon>Formicidae</taxon>
        <taxon>Myrmicinae</taxon>
        <taxon>Atta</taxon>
    </lineage>
</organism>
<sequence>MINLPCNAASMSQVAPCQNVPVQTSQYNFPTCQQRQTSTQQMQTAACGPCSGTSQGGPITHVCQPDTYIVTHQCPPSIPQPITNPCHPVFQSLPPTHPGCGQLPQNILDQIRACVSNAAPIFILPSNCPASPVTQQQQQPMPPLAPQITSSVPAGPSCGLTYPTACYPPPPAPPFYPYPMPLPFYDPFIRTHEAMLNCGCCQRSQRGDVDSMEIRNVLRAGCRYDATDPVEHRCTPNVDDTICSQRNCPASLHLQALASQFLSLQGIIPCAATRLLLRKVPGSNVTTTMEETMTKAQKAISILTKDQLLTESRNVQQVNTLINLHMTANPPPNVIPVLTLVQLKMNLLKVQVEGLINQKIMEIQGVGVEVTTDLIDPTVLALKSDAELRDFLSALRQKECDERVNVNFALYRSQRAIAETRLSNIQNKIRQVEAEFDRRRCTMLPAPTLSTRVIQQFSRPCYSARFEAPRRLYSTMPPDIRLLDPFTYVKPRSPKKLLLKPCTGKPETVLADTHSNPPKNPDGGGADQAKESLTTSEQHCYSTENCACCYRTTSEESISEDKKKLQPRIIEIDGTTVNNVEESEYQASSLIKSNVCLRIDTERYEENAQKYRERNEIPCSAQCWTAKAYINVADDESMKTLTESESDTITLSEKINVENICEAQNAIKIQSCEQTINQQEFTSSSDVQQFKKQTEDKIMYAKRNKIIEMCDEIKSLRDILSQEADQEKERATTAVTNEEPISSVQETESKSLGICASLLKIILKSKKGKRENKQEDKIDEILPSTADAVIEQSTNQVPMSKAKKKIKFHIVSLMTNIEYDKNLIEYEKKQKIEKAIAMNEKEINVTIDPDIEKLSNHRSIENLLKSAIAHNITAGRDHSENIFSKKMDFPKLCFDHQCQATFKEDKTTTAPLLKANIFPPFKNLHKHVTDNEKNGDNGTYSNPITKAEITTKRLSRCNDVTESTLETLCTNNVPYHSDVERERSLISKLFFIIGNRMTAFINKIIEIMKIGRLLYMIRSTIFRESNTLRRDVPTGNYTKLTSKDSDSFASASYYSSLNYKTSKISKYDFHDINLLRISTKEEFNGIRKIKHSIIEDKKNDRRYLLIGTSSHNCDLILTRDLGRPYKVQRSLLIRSRLKNSLNSQDYPHPFSLLKYTEENALSCQAKHNENIGMIKENEKHQVKSSKKFWTSEIVEINKTNRKLLDMRKHKSEEQILNKYLYDIKNSVSTVQKQTVIDTTISNEFVINVHNYVELKLK</sequence>
<name>A0A158N9Q6_ATTCE</name>
<dbReference type="eggNOG" id="ENOG502T9TX">
    <property type="taxonomic scope" value="Eukaryota"/>
</dbReference>